<evidence type="ECO:0000256" key="2">
    <source>
        <dbReference type="ARBA" id="ARBA00022679"/>
    </source>
</evidence>
<dbReference type="PANTHER" id="PTHR11088">
    <property type="entry name" value="TRNA DIMETHYLALLYLTRANSFERASE"/>
    <property type="match status" value="1"/>
</dbReference>
<dbReference type="OrthoDB" id="775260at2759"/>
<dbReference type="GO" id="GO:0005739">
    <property type="term" value="C:mitochondrion"/>
    <property type="evidence" value="ECO:0007669"/>
    <property type="project" value="TreeGrafter"/>
</dbReference>
<evidence type="ECO:0000256" key="1">
    <source>
        <dbReference type="ARBA" id="ARBA00005842"/>
    </source>
</evidence>
<dbReference type="GO" id="GO:0005524">
    <property type="term" value="F:ATP binding"/>
    <property type="evidence" value="ECO:0007669"/>
    <property type="project" value="UniProtKB-KW"/>
</dbReference>
<keyword evidence="12" id="KW-1185">Reference proteome</keyword>
<dbReference type="STRING" id="1088818.A0A2I0BB33"/>
<dbReference type="EMBL" id="KZ451899">
    <property type="protein sequence ID" value="PKA65012.1"/>
    <property type="molecule type" value="Genomic_DNA"/>
</dbReference>
<dbReference type="Gene3D" id="3.40.50.300">
    <property type="entry name" value="P-loop containing nucleotide triphosphate hydrolases"/>
    <property type="match status" value="1"/>
</dbReference>
<gene>
    <name evidence="11" type="primary">IPT5</name>
    <name evidence="11" type="ORF">AXF42_Ash011614</name>
</gene>
<keyword evidence="2 11" id="KW-0808">Transferase</keyword>
<dbReference type="GO" id="GO:0009824">
    <property type="term" value="F:AMP dimethylallyltransferase activity"/>
    <property type="evidence" value="ECO:0007669"/>
    <property type="project" value="UniProtKB-ARBA"/>
</dbReference>
<keyword evidence="4" id="KW-0547">Nucleotide-binding</keyword>
<evidence type="ECO:0000256" key="3">
    <source>
        <dbReference type="ARBA" id="ARBA00022712"/>
    </source>
</evidence>
<evidence type="ECO:0000256" key="4">
    <source>
        <dbReference type="ARBA" id="ARBA00022741"/>
    </source>
</evidence>
<dbReference type="Gene3D" id="1.10.287.890">
    <property type="entry name" value="Crystal structure of tRNA isopentenylpyrophosphate transferase (bh2366) domain"/>
    <property type="match status" value="1"/>
</dbReference>
<keyword evidence="3" id="KW-0203">Cytokinin biosynthesis</keyword>
<dbReference type="GO" id="GO:0052622">
    <property type="term" value="F:ATP/ADP dimethylallyltransferase activity"/>
    <property type="evidence" value="ECO:0007669"/>
    <property type="project" value="UniProtKB-EC"/>
</dbReference>
<dbReference type="GO" id="GO:0052381">
    <property type="term" value="F:tRNA dimethylallyltransferase activity"/>
    <property type="evidence" value="ECO:0007669"/>
    <property type="project" value="TreeGrafter"/>
</dbReference>
<evidence type="ECO:0000256" key="7">
    <source>
        <dbReference type="ARBA" id="ARBA00051744"/>
    </source>
</evidence>
<dbReference type="GO" id="GO:0009691">
    <property type="term" value="P:cytokinin biosynthetic process"/>
    <property type="evidence" value="ECO:0007669"/>
    <property type="project" value="UniProtKB-KW"/>
</dbReference>
<evidence type="ECO:0000256" key="6">
    <source>
        <dbReference type="ARBA" id="ARBA00022946"/>
    </source>
</evidence>
<evidence type="ECO:0000313" key="12">
    <source>
        <dbReference type="Proteomes" id="UP000236161"/>
    </source>
</evidence>
<evidence type="ECO:0000256" key="10">
    <source>
        <dbReference type="ARBA" id="ARBA00066838"/>
    </source>
</evidence>
<reference evidence="11 12" key="1">
    <citation type="journal article" date="2017" name="Nature">
        <title>The Apostasia genome and the evolution of orchids.</title>
        <authorList>
            <person name="Zhang G.Q."/>
            <person name="Liu K.W."/>
            <person name="Li Z."/>
            <person name="Lohaus R."/>
            <person name="Hsiao Y.Y."/>
            <person name="Niu S.C."/>
            <person name="Wang J.Y."/>
            <person name="Lin Y.C."/>
            <person name="Xu Q."/>
            <person name="Chen L.J."/>
            <person name="Yoshida K."/>
            <person name="Fujiwara S."/>
            <person name="Wang Z.W."/>
            <person name="Zhang Y.Q."/>
            <person name="Mitsuda N."/>
            <person name="Wang M."/>
            <person name="Liu G.H."/>
            <person name="Pecoraro L."/>
            <person name="Huang H.X."/>
            <person name="Xiao X.J."/>
            <person name="Lin M."/>
            <person name="Wu X.Y."/>
            <person name="Wu W.L."/>
            <person name="Chen Y.Y."/>
            <person name="Chang S.B."/>
            <person name="Sakamoto S."/>
            <person name="Ohme-Takagi M."/>
            <person name="Yagi M."/>
            <person name="Zeng S.J."/>
            <person name="Shen C.Y."/>
            <person name="Yeh C.M."/>
            <person name="Luo Y.B."/>
            <person name="Tsai W.C."/>
            <person name="Van de Peer Y."/>
            <person name="Liu Z.J."/>
        </authorList>
    </citation>
    <scope>NUCLEOTIDE SEQUENCE [LARGE SCALE GENOMIC DNA]</scope>
    <source>
        <strain evidence="12">cv. Shenzhen</strain>
        <tissue evidence="11">Stem</tissue>
    </source>
</reference>
<comment type="function">
    <text evidence="9">Involved in cytokinin biosynthesis. Catalyzes the transfer of an isopentenyl group from dimethylallyl diphosphate (DMAPP) to ATP and ADP.</text>
</comment>
<dbReference type="EC" id="2.5.1.112" evidence="10"/>
<dbReference type="Proteomes" id="UP000236161">
    <property type="component" value="Unassembled WGS sequence"/>
</dbReference>
<accession>A0A2I0BB33</accession>
<dbReference type="GO" id="GO:0006400">
    <property type="term" value="P:tRNA modification"/>
    <property type="evidence" value="ECO:0007669"/>
    <property type="project" value="TreeGrafter"/>
</dbReference>
<evidence type="ECO:0000256" key="8">
    <source>
        <dbReference type="ARBA" id="ARBA00052386"/>
    </source>
</evidence>
<comment type="catalytic activity">
    <reaction evidence="7">
        <text>dimethylallyl diphosphate + ATP = N(6)-(dimethylallyl)adenosine 5'-triphosphate + diphosphate</text>
        <dbReference type="Rhea" id="RHEA:36331"/>
        <dbReference type="ChEBI" id="CHEBI:30616"/>
        <dbReference type="ChEBI" id="CHEBI:33019"/>
        <dbReference type="ChEBI" id="CHEBI:57623"/>
        <dbReference type="ChEBI" id="CHEBI:73532"/>
        <dbReference type="EC" id="2.5.1.112"/>
    </reaction>
</comment>
<sequence length="347" mass="37954">MASLLCLNKAVFLPREPFLGFRTDPPVTDVILSVNPFFSHFPFQILTTGAPKKKAVFVLGSSGTGKSKLAIDLALRFAGEIINSDKMQVYDGLPIITNKVTDDECAGIPHHFLGGIHPDADYTASEFRRDATSAAEEIAARGRLPIIAGGSNSYIRELVAGDNGEFARRFDCCFIWVDVDWSVLDEFVADRVDRMVEQGLVEEARGLFDTAGDYSRGIRRSIGVPEMDRFFRLESVSGEAEAAAVLEEAIEEIKANTCRLTRVQREKIQRFASEDGWRLHRVDATAAVLRRKEAAAGRVWRETVLAPSVEVVRRLVGKDGILTRCSGAVAAGRKVPVTAVVGAGQSL</sequence>
<dbReference type="InterPro" id="IPR027417">
    <property type="entry name" value="P-loop_NTPase"/>
</dbReference>
<organism evidence="11 12">
    <name type="scientific">Apostasia shenzhenica</name>
    <dbReference type="NCBI Taxonomy" id="1088818"/>
    <lineage>
        <taxon>Eukaryota</taxon>
        <taxon>Viridiplantae</taxon>
        <taxon>Streptophyta</taxon>
        <taxon>Embryophyta</taxon>
        <taxon>Tracheophyta</taxon>
        <taxon>Spermatophyta</taxon>
        <taxon>Magnoliopsida</taxon>
        <taxon>Liliopsida</taxon>
        <taxon>Asparagales</taxon>
        <taxon>Orchidaceae</taxon>
        <taxon>Apostasioideae</taxon>
        <taxon>Apostasia</taxon>
    </lineage>
</organism>
<evidence type="ECO:0000256" key="9">
    <source>
        <dbReference type="ARBA" id="ARBA00055191"/>
    </source>
</evidence>
<protein>
    <recommendedName>
        <fullName evidence="10">adenylate dimethylallyltransferase (ADP/ATP-dependent)</fullName>
        <ecNumber evidence="10">2.5.1.112</ecNumber>
    </recommendedName>
</protein>
<keyword evidence="6" id="KW-0809">Transit peptide</keyword>
<comment type="similarity">
    <text evidence="1">Belongs to the IPP transferase family.</text>
</comment>
<evidence type="ECO:0000256" key="5">
    <source>
        <dbReference type="ARBA" id="ARBA00022840"/>
    </source>
</evidence>
<keyword evidence="5" id="KW-0067">ATP-binding</keyword>
<comment type="catalytic activity">
    <reaction evidence="8">
        <text>dimethylallyl diphosphate + ADP = N(6)-(dimethylallyl)adenosine 5'-diphosphate + diphosphate</text>
        <dbReference type="Rhea" id="RHEA:36327"/>
        <dbReference type="ChEBI" id="CHEBI:33019"/>
        <dbReference type="ChEBI" id="CHEBI:57623"/>
        <dbReference type="ChEBI" id="CHEBI:73533"/>
        <dbReference type="ChEBI" id="CHEBI:456216"/>
        <dbReference type="EC" id="2.5.1.112"/>
    </reaction>
</comment>
<proteinExistence type="inferred from homology"/>
<dbReference type="InterPro" id="IPR039657">
    <property type="entry name" value="Dimethylallyltransferase"/>
</dbReference>
<dbReference type="Pfam" id="PF01715">
    <property type="entry name" value="IPPT"/>
    <property type="match status" value="2"/>
</dbReference>
<dbReference type="SUPFAM" id="SSF52540">
    <property type="entry name" value="P-loop containing nucleoside triphosphate hydrolases"/>
    <property type="match status" value="1"/>
</dbReference>
<evidence type="ECO:0000313" key="11">
    <source>
        <dbReference type="EMBL" id="PKA65012.1"/>
    </source>
</evidence>
<name>A0A2I0BB33_9ASPA</name>
<dbReference type="PANTHER" id="PTHR11088:SF74">
    <property type="entry name" value="ADENYLATE ISOPENTENYLTRANSFERASE 5, CHLOROPLASTIC"/>
    <property type="match status" value="1"/>
</dbReference>
<dbReference type="AlphaFoldDB" id="A0A2I0BB33"/>
<dbReference type="FunFam" id="1.10.287.890:FF:000002">
    <property type="entry name" value="Adenylate isopentenyltransferase 5, chloroplastic"/>
    <property type="match status" value="1"/>
</dbReference>